<keyword evidence="1" id="KW-0808">Transferase</keyword>
<dbReference type="InterPro" id="IPR000608">
    <property type="entry name" value="UBC"/>
</dbReference>
<feature type="region of interest" description="Disordered" evidence="3">
    <location>
        <begin position="451"/>
        <end position="483"/>
    </location>
</feature>
<evidence type="ECO:0000256" key="1">
    <source>
        <dbReference type="ARBA" id="ARBA00022679"/>
    </source>
</evidence>
<dbReference type="OrthoDB" id="47801at2759"/>
<dbReference type="Pfam" id="PF00179">
    <property type="entry name" value="UQ_con"/>
    <property type="match status" value="1"/>
</dbReference>
<dbReference type="SUPFAM" id="SSF54495">
    <property type="entry name" value="UBC-like"/>
    <property type="match status" value="1"/>
</dbReference>
<gene>
    <name evidence="5" type="ORF">BDY17DRAFT_336071</name>
</gene>
<dbReference type="InterPro" id="IPR016135">
    <property type="entry name" value="UBQ-conjugating_enzyme/RWD"/>
</dbReference>
<organism evidence="5 6">
    <name type="scientific">Neohortaea acidophila</name>
    <dbReference type="NCBI Taxonomy" id="245834"/>
    <lineage>
        <taxon>Eukaryota</taxon>
        <taxon>Fungi</taxon>
        <taxon>Dikarya</taxon>
        <taxon>Ascomycota</taxon>
        <taxon>Pezizomycotina</taxon>
        <taxon>Dothideomycetes</taxon>
        <taxon>Dothideomycetidae</taxon>
        <taxon>Mycosphaerellales</taxon>
        <taxon>Teratosphaeriaceae</taxon>
        <taxon>Neohortaea</taxon>
    </lineage>
</organism>
<dbReference type="GO" id="GO:0061631">
    <property type="term" value="F:ubiquitin conjugating enzyme activity"/>
    <property type="evidence" value="ECO:0007669"/>
    <property type="project" value="TreeGrafter"/>
</dbReference>
<feature type="region of interest" description="Disordered" evidence="3">
    <location>
        <begin position="271"/>
        <end position="326"/>
    </location>
</feature>
<dbReference type="EMBL" id="MU001638">
    <property type="protein sequence ID" value="KAF2481305.1"/>
    <property type="molecule type" value="Genomic_DNA"/>
</dbReference>
<dbReference type="PANTHER" id="PTHR46116">
    <property type="entry name" value="(E3-INDEPENDENT) E2 UBIQUITIN-CONJUGATING ENZYME"/>
    <property type="match status" value="1"/>
</dbReference>
<proteinExistence type="predicted"/>
<evidence type="ECO:0000313" key="6">
    <source>
        <dbReference type="Proteomes" id="UP000799767"/>
    </source>
</evidence>
<dbReference type="RefSeq" id="XP_033587875.1">
    <property type="nucleotide sequence ID" value="XM_033737936.1"/>
</dbReference>
<dbReference type="Proteomes" id="UP000799767">
    <property type="component" value="Unassembled WGS sequence"/>
</dbReference>
<reference evidence="5" key="1">
    <citation type="journal article" date="2020" name="Stud. Mycol.">
        <title>101 Dothideomycetes genomes: a test case for predicting lifestyles and emergence of pathogens.</title>
        <authorList>
            <person name="Haridas S."/>
            <person name="Albert R."/>
            <person name="Binder M."/>
            <person name="Bloem J."/>
            <person name="Labutti K."/>
            <person name="Salamov A."/>
            <person name="Andreopoulos B."/>
            <person name="Baker S."/>
            <person name="Barry K."/>
            <person name="Bills G."/>
            <person name="Bluhm B."/>
            <person name="Cannon C."/>
            <person name="Castanera R."/>
            <person name="Culley D."/>
            <person name="Daum C."/>
            <person name="Ezra D."/>
            <person name="Gonzalez J."/>
            <person name="Henrissat B."/>
            <person name="Kuo A."/>
            <person name="Liang C."/>
            <person name="Lipzen A."/>
            <person name="Lutzoni F."/>
            <person name="Magnuson J."/>
            <person name="Mondo S."/>
            <person name="Nolan M."/>
            <person name="Ohm R."/>
            <person name="Pangilinan J."/>
            <person name="Park H.-J."/>
            <person name="Ramirez L."/>
            <person name="Alfaro M."/>
            <person name="Sun H."/>
            <person name="Tritt A."/>
            <person name="Yoshinaga Y."/>
            <person name="Zwiers L.-H."/>
            <person name="Turgeon B."/>
            <person name="Goodwin S."/>
            <person name="Spatafora J."/>
            <person name="Crous P."/>
            <person name="Grigoriev I."/>
        </authorList>
    </citation>
    <scope>NUCLEOTIDE SEQUENCE</scope>
    <source>
        <strain evidence="5">CBS 113389</strain>
    </source>
</reference>
<feature type="domain" description="UBC core" evidence="4">
    <location>
        <begin position="708"/>
        <end position="864"/>
    </location>
</feature>
<protein>
    <recommendedName>
        <fullName evidence="4">UBC core domain-containing protein</fullName>
    </recommendedName>
</protein>
<accession>A0A6A6PN10</accession>
<evidence type="ECO:0000256" key="2">
    <source>
        <dbReference type="ARBA" id="ARBA00022786"/>
    </source>
</evidence>
<dbReference type="PANTHER" id="PTHR46116:SF15">
    <property type="entry name" value="(E3-INDEPENDENT) E2 UBIQUITIN-CONJUGATING ENZYME"/>
    <property type="match status" value="1"/>
</dbReference>
<dbReference type="Gene3D" id="3.10.110.10">
    <property type="entry name" value="Ubiquitin Conjugating Enzyme"/>
    <property type="match status" value="1"/>
</dbReference>
<keyword evidence="6" id="KW-1185">Reference proteome</keyword>
<evidence type="ECO:0000259" key="4">
    <source>
        <dbReference type="PROSITE" id="PS50127"/>
    </source>
</evidence>
<feature type="region of interest" description="Disordered" evidence="3">
    <location>
        <begin position="206"/>
        <end position="252"/>
    </location>
</feature>
<sequence length="1078" mass="116493">MAAADGLLGGDAAITQFVATIPSRCSSCNGSVAVTKEALLRLFDNGADELAAVCPSCKAATCLGCGQAVTATSEKLGKKASNGIQLTWHCEAARLALTWACLTGYDARLAATRQSNASASLTRTNKRGKYRDDAGVGYSLDSHYDDYPSLTEALDEYIGAPVGVGISGPMIYSPIGPNDSNFAPSWFSHATFPILGQPAPVSYHKAATEASTANKSHNPTNLTSTSSAGASIVRSPSAPPSISAKAQPHASSASKYHPGLSWFVNDLPEPSLSESKKPAMPAKELPTSHSDAPSPKPSGPDTQEKPQKKKGFKAPSKSPALSEFSTNPYQSLDPFYYTDASADSPGPALPWSQVFASTKFDATTSYSDGPHSQNEMQQTSHTQEEHYPSLTAKYPYAPPNVHIPLKTGGAQTGVSQLKKLALTAPSLGYSPLDCDGIEGIHSKDYASLPPVNTPLFPAGKPSVNSRKRPSRPQTPERVDPEDAPTTKVLTVLIALLPSRDEQPVATALDQAPPGALTTLLRCSTVFDKVAELLYNGSLEDAAKRSDLYHALLHFVRSLAYGPDRITDILYQARALDKLGHDLSRLSFDGSTRLQFEPDDYGKPLSICMSSLTKQSEMLRKTAAAHPNEFLNEEAQGILAICADIETTAAIVANRAVDLGAPAKASTDTQNDPYAWQKDVAVLAVPDDDILAQHTYASDARQVVHAAVGRMRRIINEITCLKANLPPNIFVRYGESRPDVLKVVIVGPEGTPYKNGLFEFDVLCPVDYPASPPKMHLRTTGGGRVGFNPNLYPTGYVCLSLLGTWSGEKWQPGKSTMMQIFVSIQAMIFCEEPWCNEPGREGDAGSSRSRRYNRNLHRDVIRYGMLEWIDGKTTQTSPRVKYAFSEHALSEMDLATSTPDTLRRMPAREKPKQSAHGVELFKEVVAKHFETHREQIIRTVNAWVADHIRHQQAAEEDAARHYPFSDPFDYDEVGYAQLSKKKKPKKSKAGGVHMAQSGAPTLVMTPGVTPATFTYTYGDASRTPCAGVCQLQIHRGKSKGIHDGSTHGYNKGTYDSTYVFCCKSTREYPSAAADIGSSD</sequence>
<dbReference type="AlphaFoldDB" id="A0A6A6PN10"/>
<name>A0A6A6PN10_9PEZI</name>
<evidence type="ECO:0000313" key="5">
    <source>
        <dbReference type="EMBL" id="KAF2481305.1"/>
    </source>
</evidence>
<keyword evidence="2" id="KW-0833">Ubl conjugation pathway</keyword>
<evidence type="ECO:0000256" key="3">
    <source>
        <dbReference type="SAM" id="MobiDB-lite"/>
    </source>
</evidence>
<feature type="compositionally biased region" description="Polar residues" evidence="3">
    <location>
        <begin position="209"/>
        <end position="229"/>
    </location>
</feature>
<feature type="compositionally biased region" description="Low complexity" evidence="3">
    <location>
        <begin position="230"/>
        <end position="248"/>
    </location>
</feature>
<dbReference type="PROSITE" id="PS50127">
    <property type="entry name" value="UBC_2"/>
    <property type="match status" value="1"/>
</dbReference>
<dbReference type="GeneID" id="54478938"/>
<dbReference type="SMART" id="SM00212">
    <property type="entry name" value="UBCc"/>
    <property type="match status" value="1"/>
</dbReference>